<keyword evidence="3" id="KW-1185">Reference proteome</keyword>
<evidence type="ECO:0000256" key="1">
    <source>
        <dbReference type="SAM" id="Phobius"/>
    </source>
</evidence>
<name>A0A1Y2HVG7_9FUNG</name>
<keyword evidence="1" id="KW-1133">Transmembrane helix</keyword>
<feature type="non-terminal residue" evidence="2">
    <location>
        <position position="227"/>
    </location>
</feature>
<accession>A0A1Y2HVG7</accession>
<protein>
    <submittedName>
        <fullName evidence="2">Putative transmembrane protein</fullName>
    </submittedName>
</protein>
<gene>
    <name evidence="2" type="ORF">BCR44DRAFT_1372965</name>
</gene>
<evidence type="ECO:0000313" key="3">
    <source>
        <dbReference type="Proteomes" id="UP000193411"/>
    </source>
</evidence>
<dbReference type="Proteomes" id="UP000193411">
    <property type="component" value="Unassembled WGS sequence"/>
</dbReference>
<dbReference type="EMBL" id="MCFL01000008">
    <property type="protein sequence ID" value="ORZ38606.1"/>
    <property type="molecule type" value="Genomic_DNA"/>
</dbReference>
<evidence type="ECO:0000313" key="2">
    <source>
        <dbReference type="EMBL" id="ORZ38606.1"/>
    </source>
</evidence>
<comment type="caution">
    <text evidence="2">The sequence shown here is derived from an EMBL/GenBank/DDBJ whole genome shotgun (WGS) entry which is preliminary data.</text>
</comment>
<dbReference type="AlphaFoldDB" id="A0A1Y2HVG7"/>
<feature type="transmembrane region" description="Helical" evidence="1">
    <location>
        <begin position="201"/>
        <end position="219"/>
    </location>
</feature>
<dbReference type="Pfam" id="PF06912">
    <property type="entry name" value="DUF1275"/>
    <property type="match status" value="1"/>
</dbReference>
<keyword evidence="1 2" id="KW-0812">Transmembrane</keyword>
<feature type="transmembrane region" description="Helical" evidence="1">
    <location>
        <begin position="12"/>
        <end position="38"/>
    </location>
</feature>
<organism evidence="2 3">
    <name type="scientific">Catenaria anguillulae PL171</name>
    <dbReference type="NCBI Taxonomy" id="765915"/>
    <lineage>
        <taxon>Eukaryota</taxon>
        <taxon>Fungi</taxon>
        <taxon>Fungi incertae sedis</taxon>
        <taxon>Blastocladiomycota</taxon>
        <taxon>Blastocladiomycetes</taxon>
        <taxon>Blastocladiales</taxon>
        <taxon>Catenariaceae</taxon>
        <taxon>Catenaria</taxon>
    </lineage>
</organism>
<dbReference type="OrthoDB" id="5591616at2759"/>
<dbReference type="PANTHER" id="PTHR37314:SF4">
    <property type="entry name" value="UPF0700 TRANSMEMBRANE PROTEIN YOAK"/>
    <property type="match status" value="1"/>
</dbReference>
<reference evidence="2 3" key="1">
    <citation type="submission" date="2016-07" db="EMBL/GenBank/DDBJ databases">
        <title>Pervasive Adenine N6-methylation of Active Genes in Fungi.</title>
        <authorList>
            <consortium name="DOE Joint Genome Institute"/>
            <person name="Mondo S.J."/>
            <person name="Dannebaum R.O."/>
            <person name="Kuo R.C."/>
            <person name="Labutti K."/>
            <person name="Haridas S."/>
            <person name="Kuo A."/>
            <person name="Salamov A."/>
            <person name="Ahrendt S.R."/>
            <person name="Lipzen A."/>
            <person name="Sullivan W."/>
            <person name="Andreopoulos W.B."/>
            <person name="Clum A."/>
            <person name="Lindquist E."/>
            <person name="Daum C."/>
            <person name="Ramamoorthy G.K."/>
            <person name="Gryganskyi A."/>
            <person name="Culley D."/>
            <person name="Magnuson J.K."/>
            <person name="James T.Y."/>
            <person name="O'Malley M.A."/>
            <person name="Stajich J.E."/>
            <person name="Spatafora J.W."/>
            <person name="Visel A."/>
            <person name="Grigoriev I.V."/>
        </authorList>
    </citation>
    <scope>NUCLEOTIDE SEQUENCE [LARGE SCALE GENOMIC DNA]</scope>
    <source>
        <strain evidence="2 3">PL171</strain>
    </source>
</reference>
<keyword evidence="1" id="KW-0472">Membrane</keyword>
<feature type="transmembrane region" description="Helical" evidence="1">
    <location>
        <begin position="175"/>
        <end position="195"/>
    </location>
</feature>
<proteinExistence type="predicted"/>
<feature type="transmembrane region" description="Helical" evidence="1">
    <location>
        <begin position="92"/>
        <end position="111"/>
    </location>
</feature>
<dbReference type="PANTHER" id="PTHR37314">
    <property type="entry name" value="SLR0142 PROTEIN"/>
    <property type="match status" value="1"/>
</dbReference>
<sequence length="227" mass="23802">MDKFAAREFYTVVIGGSLLSTLAGFINAAVLTGSFHVAVTHVTGSLTRLGSSLATANWPSAGQVSGLTLCFFLGSATAGATIDSTRFQLGRSYGIALLVEAAILVLAWVFFNVGHPAFGSAAAAYACGLQNAFCTGYSGAVLRTTHMTGITTDLGILFGQIIARNPRVESWKIKVFGPLWIGYLVGGILGTWGTLAWGDNAILVPAVILCMAGVFYLTWGPAREARE</sequence>
<dbReference type="InterPro" id="IPR010699">
    <property type="entry name" value="DUF1275"/>
</dbReference>
<feature type="transmembrane region" description="Helical" evidence="1">
    <location>
        <begin position="58"/>
        <end position="80"/>
    </location>
</feature>